<organism evidence="10 11">
    <name type="scientific">Tropicimonas omnivorans</name>
    <dbReference type="NCBI Taxonomy" id="3075590"/>
    <lineage>
        <taxon>Bacteria</taxon>
        <taxon>Pseudomonadati</taxon>
        <taxon>Pseudomonadota</taxon>
        <taxon>Alphaproteobacteria</taxon>
        <taxon>Rhodobacterales</taxon>
        <taxon>Roseobacteraceae</taxon>
        <taxon>Tropicimonas</taxon>
    </lineage>
</organism>
<evidence type="ECO:0000256" key="3">
    <source>
        <dbReference type="ARBA" id="ARBA00022801"/>
    </source>
</evidence>
<feature type="signal peptide" evidence="8">
    <location>
        <begin position="1"/>
        <end position="19"/>
    </location>
</feature>
<evidence type="ECO:0000256" key="5">
    <source>
        <dbReference type="ARBA" id="ARBA00029722"/>
    </source>
</evidence>
<keyword evidence="3" id="KW-0378">Hydrolase</keyword>
<dbReference type="RefSeq" id="WP_311691463.1">
    <property type="nucleotide sequence ID" value="NZ_JAVRHL010000003.1"/>
</dbReference>
<feature type="domain" description="GH16" evidence="9">
    <location>
        <begin position="10"/>
        <end position="242"/>
    </location>
</feature>
<evidence type="ECO:0000256" key="7">
    <source>
        <dbReference type="ARBA" id="ARBA00031665"/>
    </source>
</evidence>
<dbReference type="InterPro" id="IPR044791">
    <property type="entry name" value="Beta-glucanase/XTH"/>
</dbReference>
<keyword evidence="8" id="KW-0732">Signal</keyword>
<reference evidence="10 11" key="1">
    <citation type="submission" date="2023-09" db="EMBL/GenBank/DDBJ databases">
        <authorList>
            <person name="Rey-Velasco X."/>
        </authorList>
    </citation>
    <scope>NUCLEOTIDE SEQUENCE [LARGE SCALE GENOMIC DNA]</scope>
    <source>
        <strain evidence="10 11">F158</strain>
    </source>
</reference>
<gene>
    <name evidence="10" type="ORF">RM543_10755</name>
</gene>
<keyword evidence="4" id="KW-0326">Glycosidase</keyword>
<dbReference type="Pfam" id="PF00722">
    <property type="entry name" value="Glyco_hydro_16"/>
    <property type="match status" value="1"/>
</dbReference>
<evidence type="ECO:0000256" key="8">
    <source>
        <dbReference type="SAM" id="SignalP"/>
    </source>
</evidence>
<dbReference type="PROSITE" id="PS51762">
    <property type="entry name" value="GH16_2"/>
    <property type="match status" value="1"/>
</dbReference>
<evidence type="ECO:0000313" key="10">
    <source>
        <dbReference type="EMBL" id="MDT0683167.1"/>
    </source>
</evidence>
<accession>A0ABU3DHG4</accession>
<dbReference type="InterPro" id="IPR008263">
    <property type="entry name" value="GH16_AS"/>
</dbReference>
<dbReference type="PRINTS" id="PR00737">
    <property type="entry name" value="GLHYDRLASE16"/>
</dbReference>
<dbReference type="PROSITE" id="PS01034">
    <property type="entry name" value="GH16_1"/>
    <property type="match status" value="1"/>
</dbReference>
<protein>
    <recommendedName>
        <fullName evidence="2">Beta-glucanase</fullName>
    </recommendedName>
    <alternativeName>
        <fullName evidence="7">1,3-1,4-beta-D-glucan 4-glucanohydrolase</fullName>
    </alternativeName>
    <alternativeName>
        <fullName evidence="6">Endo-beta-1,3-1,4 glucanase</fullName>
    </alternativeName>
    <alternativeName>
        <fullName evidence="5">Lichenase</fullName>
    </alternativeName>
</protein>
<name>A0ABU3DHG4_9RHOB</name>
<comment type="caution">
    <text evidence="10">The sequence shown here is derived from an EMBL/GenBank/DDBJ whole genome shotgun (WGS) entry which is preliminary data.</text>
</comment>
<evidence type="ECO:0000259" key="9">
    <source>
        <dbReference type="PROSITE" id="PS51762"/>
    </source>
</evidence>
<dbReference type="Gene3D" id="2.60.120.200">
    <property type="match status" value="1"/>
</dbReference>
<feature type="chain" id="PRO_5045135550" description="Beta-glucanase" evidence="8">
    <location>
        <begin position="20"/>
        <end position="259"/>
    </location>
</feature>
<dbReference type="PANTHER" id="PTHR31062">
    <property type="entry name" value="XYLOGLUCAN ENDOTRANSGLUCOSYLASE/HYDROLASE PROTEIN 8-RELATED"/>
    <property type="match status" value="1"/>
</dbReference>
<proteinExistence type="inferred from homology"/>
<evidence type="ECO:0000256" key="6">
    <source>
        <dbReference type="ARBA" id="ARBA00029771"/>
    </source>
</evidence>
<dbReference type="InterPro" id="IPR000757">
    <property type="entry name" value="Beta-glucanase-like"/>
</dbReference>
<keyword evidence="11" id="KW-1185">Reference proteome</keyword>
<evidence type="ECO:0000313" key="11">
    <source>
        <dbReference type="Proteomes" id="UP001265259"/>
    </source>
</evidence>
<sequence length="259" mass="28432">MRKFILVLAGIFMGNAAMAQGFSEDFGSLRNDLWHVAEYDFDHPMFDTDWKTDHATVADGLTLRLAPQAGKANGFTGGSIRRTLPTQYGRYSAIIHPAAGEGLVTGFFTYTGPAYGTRHDEIDIEFLGKDTTRLHAAWFVDGELNSRFIDLGYDAADAPRLYAFDWLPDRIRWYADGKMILEITEADGPLPHVPGMLFANLWAADHSVAIWSGKTRPDISATARLNCASFAPWTGSGFDAPRQSCDGASGTERLASASR</sequence>
<evidence type="ECO:0000256" key="4">
    <source>
        <dbReference type="ARBA" id="ARBA00023295"/>
    </source>
</evidence>
<dbReference type="InterPro" id="IPR008264">
    <property type="entry name" value="Beta_glucanase"/>
</dbReference>
<dbReference type="InterPro" id="IPR013320">
    <property type="entry name" value="ConA-like_dom_sf"/>
</dbReference>
<dbReference type="EMBL" id="JAVRHL010000003">
    <property type="protein sequence ID" value="MDT0683167.1"/>
    <property type="molecule type" value="Genomic_DNA"/>
</dbReference>
<evidence type="ECO:0000256" key="2">
    <source>
        <dbReference type="ARBA" id="ARBA00014569"/>
    </source>
</evidence>
<evidence type="ECO:0000256" key="1">
    <source>
        <dbReference type="ARBA" id="ARBA00006865"/>
    </source>
</evidence>
<comment type="similarity">
    <text evidence="1">Belongs to the glycosyl hydrolase 16 family.</text>
</comment>
<dbReference type="Proteomes" id="UP001265259">
    <property type="component" value="Unassembled WGS sequence"/>
</dbReference>
<dbReference type="SUPFAM" id="SSF49899">
    <property type="entry name" value="Concanavalin A-like lectins/glucanases"/>
    <property type="match status" value="1"/>
</dbReference>